<feature type="transmembrane region" description="Helical" evidence="1">
    <location>
        <begin position="20"/>
        <end position="38"/>
    </location>
</feature>
<keyword evidence="1" id="KW-0472">Membrane</keyword>
<dbReference type="RefSeq" id="WP_173658381.1">
    <property type="nucleotide sequence ID" value="NZ_JAOUSE010000001.1"/>
</dbReference>
<feature type="transmembrane region" description="Helical" evidence="1">
    <location>
        <begin position="44"/>
        <end position="62"/>
    </location>
</feature>
<accession>A0ABT2WDE9</accession>
<evidence type="ECO:0000313" key="2">
    <source>
        <dbReference type="EMBL" id="MCU9592936.1"/>
    </source>
</evidence>
<reference evidence="2 3" key="1">
    <citation type="submission" date="2022-10" db="EMBL/GenBank/DDBJ databases">
        <title>Description of Fervidibacillus gen. nov. in the family Fervidibacillaceae fam. nov. with two species, Fervidibacillus albus sp. nov., and Fervidibacillus halotolerans sp. nov., isolated from tidal flat sediments.</title>
        <authorList>
            <person name="Kwon K.K."/>
            <person name="Yang S.-H."/>
        </authorList>
    </citation>
    <scope>NUCLEOTIDE SEQUENCE [LARGE SCALE GENOMIC DNA]</scope>
    <source>
        <strain evidence="2 3">DSM 23332</strain>
    </source>
</reference>
<evidence type="ECO:0000313" key="3">
    <source>
        <dbReference type="Proteomes" id="UP001208656"/>
    </source>
</evidence>
<protein>
    <submittedName>
        <fullName evidence="2">YrhC family protein</fullName>
    </submittedName>
</protein>
<gene>
    <name evidence="2" type="ORF">OEV82_00530</name>
</gene>
<sequence length="79" mass="9438">MNEKQKLQCLVEDFRRYSIILIAFSVLVYIGMMIKGFTSSNEKLMFLLAIEFVLITLAFLALQRYKKYKQRLMDMDENM</sequence>
<organism evidence="2 3">
    <name type="scientific">Pallidibacillus thermolactis</name>
    <dbReference type="NCBI Taxonomy" id="251051"/>
    <lineage>
        <taxon>Bacteria</taxon>
        <taxon>Bacillati</taxon>
        <taxon>Bacillota</taxon>
        <taxon>Bacilli</taxon>
        <taxon>Bacillales</taxon>
        <taxon>Bacillaceae</taxon>
        <taxon>Pallidibacillus</taxon>
    </lineage>
</organism>
<name>A0ABT2WDE9_9BACI</name>
<keyword evidence="1" id="KW-0812">Transmembrane</keyword>
<evidence type="ECO:0000256" key="1">
    <source>
        <dbReference type="SAM" id="Phobius"/>
    </source>
</evidence>
<keyword evidence="1" id="KW-1133">Transmembrane helix</keyword>
<dbReference type="InterPro" id="IPR025418">
    <property type="entry name" value="YrhC-like"/>
</dbReference>
<dbReference type="Proteomes" id="UP001208656">
    <property type="component" value="Unassembled WGS sequence"/>
</dbReference>
<proteinExistence type="predicted"/>
<comment type="caution">
    <text evidence="2">The sequence shown here is derived from an EMBL/GenBank/DDBJ whole genome shotgun (WGS) entry which is preliminary data.</text>
</comment>
<keyword evidence="3" id="KW-1185">Reference proteome</keyword>
<dbReference type="Pfam" id="PF14143">
    <property type="entry name" value="YrhC"/>
    <property type="match status" value="1"/>
</dbReference>
<dbReference type="EMBL" id="JAOUSE010000001">
    <property type="protein sequence ID" value="MCU9592936.1"/>
    <property type="molecule type" value="Genomic_DNA"/>
</dbReference>